<evidence type="ECO:0000313" key="5">
    <source>
        <dbReference type="Proteomes" id="UP000070188"/>
    </source>
</evidence>
<protein>
    <recommendedName>
        <fullName evidence="3">PknH-like extracellular domain-containing protein</fullName>
    </recommendedName>
</protein>
<reference evidence="5" key="1">
    <citation type="submission" date="2015-04" db="EMBL/GenBank/DDBJ databases">
        <title>Physiological reanalysis, assessment of diazotrophy, and genome sequences of multiple isolates of Streptomyces thermoautotrophicus.</title>
        <authorList>
            <person name="MacKellar D.C."/>
            <person name="Lieber L."/>
            <person name="Norman J."/>
            <person name="Bolger A."/>
            <person name="Tobin C."/>
            <person name="Murray J.W."/>
            <person name="Chang R."/>
            <person name="Ford T."/>
            <person name="Nguyen P.Q."/>
            <person name="Woodward J."/>
            <person name="Permingeat H."/>
            <person name="Joshi N.S."/>
            <person name="Silver P.A."/>
            <person name="Usadel B."/>
            <person name="Rutherford A.W."/>
            <person name="Friesen M."/>
            <person name="Prell J."/>
        </authorList>
    </citation>
    <scope>NUCLEOTIDE SEQUENCE [LARGE SCALE GENOMIC DNA]</scope>
    <source>
        <strain evidence="5">H1</strain>
    </source>
</reference>
<sequence length="254" mass="26430">MAPTHRPFRVSIAVLLAGAALVLAGCGGDGVSALSPDATVPHAALSGGQGRDGSGIQYNNHKNSAGPGDAGRLESALLTRADLKPLADFRVEGTYLGERGEDRLFTCQDGPVQALGSSRFAIREFGVPDGEDYDFTVASVVVRFDDAGAARRAVSRVEGWLTTCQRRMFPGDESAGTQRRQTVSVAGGAGTVWTHHHTVPGAGRHEYLGVGAHGSVLVLTACGFTSQDYPFRDPGTDPGGVMLRAALEKAAEAA</sequence>
<dbReference type="Proteomes" id="UP000070188">
    <property type="component" value="Unassembled WGS sequence"/>
</dbReference>
<dbReference type="RefSeq" id="WP_141658709.1">
    <property type="nucleotide sequence ID" value="NZ_LAXD01000001.1"/>
</dbReference>
<feature type="chain" id="PRO_5038554282" description="PknH-like extracellular domain-containing protein" evidence="2">
    <location>
        <begin position="25"/>
        <end position="254"/>
    </location>
</feature>
<keyword evidence="5" id="KW-1185">Reference proteome</keyword>
<dbReference type="EMBL" id="LAXD01000001">
    <property type="protein sequence ID" value="KWW99988.1"/>
    <property type="molecule type" value="Genomic_DNA"/>
</dbReference>
<feature type="domain" description="PknH-like extracellular" evidence="3">
    <location>
        <begin position="127"/>
        <end position="233"/>
    </location>
</feature>
<organism evidence="4 5">
    <name type="scientific">Carbonactinospora thermoautotrophica</name>
    <dbReference type="NCBI Taxonomy" id="1469144"/>
    <lineage>
        <taxon>Bacteria</taxon>
        <taxon>Bacillati</taxon>
        <taxon>Actinomycetota</taxon>
        <taxon>Actinomycetes</taxon>
        <taxon>Kitasatosporales</taxon>
        <taxon>Carbonactinosporaceae</taxon>
        <taxon>Carbonactinospora</taxon>
    </lineage>
</organism>
<keyword evidence="2" id="KW-0732">Signal</keyword>
<accession>A0A132MQ65</accession>
<dbReference type="InterPro" id="IPR026954">
    <property type="entry name" value="PknH-like_Extracell"/>
</dbReference>
<evidence type="ECO:0000313" key="4">
    <source>
        <dbReference type="EMBL" id="KWW99988.1"/>
    </source>
</evidence>
<gene>
    <name evidence="4" type="ORF">LI90_1628</name>
</gene>
<dbReference type="PATRIC" id="fig|1469144.10.peg.1778"/>
<dbReference type="InterPro" id="IPR038232">
    <property type="entry name" value="PknH-like_Extracell_sf"/>
</dbReference>
<evidence type="ECO:0000256" key="1">
    <source>
        <dbReference type="SAM" id="MobiDB-lite"/>
    </source>
</evidence>
<evidence type="ECO:0000256" key="2">
    <source>
        <dbReference type="SAM" id="SignalP"/>
    </source>
</evidence>
<dbReference type="AlphaFoldDB" id="A0A132MQ65"/>
<dbReference type="Gene3D" id="3.40.1000.70">
    <property type="entry name" value="PknH-like extracellular domain"/>
    <property type="match status" value="1"/>
</dbReference>
<proteinExistence type="predicted"/>
<dbReference type="Pfam" id="PF14032">
    <property type="entry name" value="PknH_C"/>
    <property type="match status" value="1"/>
</dbReference>
<evidence type="ECO:0000259" key="3">
    <source>
        <dbReference type="Pfam" id="PF14032"/>
    </source>
</evidence>
<feature type="signal peptide" evidence="2">
    <location>
        <begin position="1"/>
        <end position="24"/>
    </location>
</feature>
<feature type="region of interest" description="Disordered" evidence="1">
    <location>
        <begin position="43"/>
        <end position="70"/>
    </location>
</feature>
<dbReference type="PROSITE" id="PS51257">
    <property type="entry name" value="PROKAR_LIPOPROTEIN"/>
    <property type="match status" value="1"/>
</dbReference>
<comment type="caution">
    <text evidence="4">The sequence shown here is derived from an EMBL/GenBank/DDBJ whole genome shotgun (WGS) entry which is preliminary data.</text>
</comment>
<dbReference type="STRING" id="1469144.LI90_1628"/>
<name>A0A132MQ65_9ACTN</name>